<gene>
    <name evidence="3" type="ORF">QBC38DRAFT_452594</name>
</gene>
<dbReference type="PANTHER" id="PTHR33928">
    <property type="entry name" value="POLYGALACTURONASE QRT3"/>
    <property type="match status" value="1"/>
</dbReference>
<dbReference type="EMBL" id="MU865301">
    <property type="protein sequence ID" value="KAK4230186.1"/>
    <property type="molecule type" value="Genomic_DNA"/>
</dbReference>
<dbReference type="InterPro" id="IPR012334">
    <property type="entry name" value="Pectin_lyas_fold"/>
</dbReference>
<keyword evidence="1" id="KW-0732">Signal</keyword>
<name>A0AAN7BVI1_9PEZI</name>
<feature type="chain" id="PRO_5043014988" evidence="1">
    <location>
        <begin position="20"/>
        <end position="772"/>
    </location>
</feature>
<sequence length="772" mass="82607">MQFVSLLFAIIGIVSIVHAHWLADIPHRGLAPFAGSNYPVFRNVKDYGARGDGVTDDTAAINAAINAGNPCNRGCASTTTTPAVVYFPAGTYLISSSILPAYFTQLIGDASSPPTLKATANFAGFGLIDGNPYYSPVLNWKAVNVFFRQIRNFVLDTTAIAPGTAATGMHWPTSQATSLQNIVFNMPVTPDVVHVGLFIEEGSGGLITDLTFNGGATGASMGNQQYTMRNLRFNNCKTAIIQLWNWGWTYHGLSINNCQVGIDISAGGSSKIETGSITVFDSTFTNVPIGIKTAWTTTSNPPTAGSLILENISVNNVPVVVQGPNGNTLAGSLGSSIIPAWGNGHAYSGGSPSLPNKFSGPFTPNPRPASLLTSGGRYYTRSKPQYENLPVSSFVSVRTFGAKGDASTDDTASLQSAIDTSVAQNKILFIDHGLYRVTRTILIPPGAKIVGEAYPVILSSGSFFNDINNPKPVVQVGSVSGQAGYVELSDFIVSTQNTQAGAICIQWNLATSGTTPSGMWDVHVRIGGFTGTQQQIAQCPKTPGNPTVNPNCLVAYMAMHVTKQASGLYMENVWLWTADHDIDDQGNTQITIYSGRGLLIESQTGPLWLWGTGSEHHVLYQYQLVSTSNIFLGQIQTETPYFNPSPSALVPFPPNPSLSDPDFSVSCAGSQGPNCATAWGLRVVNSKNIFVYGAGLYSFFDDYSTSCSTFDQGQRCQQRITSIEGGETREVNIYNLNTIGTREMLNRDGVRVAWYEDGRNTFASNLGVYKSG</sequence>
<reference evidence="3" key="2">
    <citation type="submission" date="2023-05" db="EMBL/GenBank/DDBJ databases">
        <authorList>
            <consortium name="Lawrence Berkeley National Laboratory"/>
            <person name="Steindorff A."/>
            <person name="Hensen N."/>
            <person name="Bonometti L."/>
            <person name="Westerberg I."/>
            <person name="Brannstrom I.O."/>
            <person name="Guillou S."/>
            <person name="Cros-Aarteil S."/>
            <person name="Calhoun S."/>
            <person name="Haridas S."/>
            <person name="Kuo A."/>
            <person name="Mondo S."/>
            <person name="Pangilinan J."/>
            <person name="Riley R."/>
            <person name="Labutti K."/>
            <person name="Andreopoulos B."/>
            <person name="Lipzen A."/>
            <person name="Chen C."/>
            <person name="Yanf M."/>
            <person name="Daum C."/>
            <person name="Ng V."/>
            <person name="Clum A."/>
            <person name="Ohm R."/>
            <person name="Martin F."/>
            <person name="Silar P."/>
            <person name="Natvig D."/>
            <person name="Lalanne C."/>
            <person name="Gautier V."/>
            <person name="Ament-Velasquez S.L."/>
            <person name="Kruys A."/>
            <person name="Hutchinson M.I."/>
            <person name="Powell A.J."/>
            <person name="Barry K."/>
            <person name="Miller A.N."/>
            <person name="Grigoriev I.V."/>
            <person name="Debuchy R."/>
            <person name="Gladieux P."/>
            <person name="Thoren M.H."/>
            <person name="Johannesson H."/>
        </authorList>
    </citation>
    <scope>NUCLEOTIDE SEQUENCE</scope>
    <source>
        <strain evidence="3">CBS 990.96</strain>
    </source>
</reference>
<dbReference type="InterPro" id="IPR011050">
    <property type="entry name" value="Pectin_lyase_fold/virulence"/>
</dbReference>
<dbReference type="SUPFAM" id="SSF51126">
    <property type="entry name" value="Pectin lyase-like"/>
    <property type="match status" value="2"/>
</dbReference>
<proteinExistence type="predicted"/>
<reference evidence="3" key="1">
    <citation type="journal article" date="2023" name="Mol. Phylogenet. Evol.">
        <title>Genome-scale phylogeny and comparative genomics of the fungal order Sordariales.</title>
        <authorList>
            <person name="Hensen N."/>
            <person name="Bonometti L."/>
            <person name="Westerberg I."/>
            <person name="Brannstrom I.O."/>
            <person name="Guillou S."/>
            <person name="Cros-Aarteil S."/>
            <person name="Calhoun S."/>
            <person name="Haridas S."/>
            <person name="Kuo A."/>
            <person name="Mondo S."/>
            <person name="Pangilinan J."/>
            <person name="Riley R."/>
            <person name="LaButti K."/>
            <person name="Andreopoulos B."/>
            <person name="Lipzen A."/>
            <person name="Chen C."/>
            <person name="Yan M."/>
            <person name="Daum C."/>
            <person name="Ng V."/>
            <person name="Clum A."/>
            <person name="Steindorff A."/>
            <person name="Ohm R.A."/>
            <person name="Martin F."/>
            <person name="Silar P."/>
            <person name="Natvig D.O."/>
            <person name="Lalanne C."/>
            <person name="Gautier V."/>
            <person name="Ament-Velasquez S.L."/>
            <person name="Kruys A."/>
            <person name="Hutchinson M.I."/>
            <person name="Powell A.J."/>
            <person name="Barry K."/>
            <person name="Miller A.N."/>
            <person name="Grigoriev I.V."/>
            <person name="Debuchy R."/>
            <person name="Gladieux P."/>
            <person name="Hiltunen Thoren M."/>
            <person name="Johannesson H."/>
        </authorList>
    </citation>
    <scope>NUCLEOTIDE SEQUENCE</scope>
    <source>
        <strain evidence="3">CBS 990.96</strain>
    </source>
</reference>
<feature type="signal peptide" evidence="1">
    <location>
        <begin position="1"/>
        <end position="19"/>
    </location>
</feature>
<dbReference type="FunFam" id="2.160.20.10:FF:000023">
    <property type="entry name" value="Exo-beta-1,3-glucanase Exg0"/>
    <property type="match status" value="1"/>
</dbReference>
<accession>A0AAN7BVI1</accession>
<dbReference type="Gene3D" id="2.160.20.10">
    <property type="entry name" value="Single-stranded right-handed beta-helix, Pectin lyase-like"/>
    <property type="match status" value="2"/>
</dbReference>
<dbReference type="InterPro" id="IPR024535">
    <property type="entry name" value="RHGA/B-epi-like_pectate_lyase"/>
</dbReference>
<dbReference type="FunFam" id="2.160.20.10:FF:000026">
    <property type="entry name" value="Exo-beta-1,3-glucanase Exg0"/>
    <property type="match status" value="1"/>
</dbReference>
<comment type="caution">
    <text evidence="3">The sequence shown here is derived from an EMBL/GenBank/DDBJ whole genome shotgun (WGS) entry which is preliminary data.</text>
</comment>
<dbReference type="Pfam" id="PF12708">
    <property type="entry name" value="Pect-lyase_RHGA_epim"/>
    <property type="match status" value="2"/>
</dbReference>
<dbReference type="CDD" id="cd23668">
    <property type="entry name" value="GH55_beta13glucanase-like"/>
    <property type="match status" value="1"/>
</dbReference>
<dbReference type="PANTHER" id="PTHR33928:SF2">
    <property type="entry name" value="PECTATE LYASE SUPERFAMILY PROTEIN DOMAIN-CONTAINING PROTEIN-RELATED"/>
    <property type="match status" value="1"/>
</dbReference>
<dbReference type="GO" id="GO:0004650">
    <property type="term" value="F:polygalacturonase activity"/>
    <property type="evidence" value="ECO:0007669"/>
    <property type="project" value="InterPro"/>
</dbReference>
<dbReference type="AlphaFoldDB" id="A0AAN7BVI1"/>
<evidence type="ECO:0000259" key="2">
    <source>
        <dbReference type="Pfam" id="PF12708"/>
    </source>
</evidence>
<dbReference type="Proteomes" id="UP001301958">
    <property type="component" value="Unassembled WGS sequence"/>
</dbReference>
<evidence type="ECO:0000256" key="1">
    <source>
        <dbReference type="SAM" id="SignalP"/>
    </source>
</evidence>
<keyword evidence="4" id="KW-1185">Reference proteome</keyword>
<evidence type="ECO:0000313" key="4">
    <source>
        <dbReference type="Proteomes" id="UP001301958"/>
    </source>
</evidence>
<feature type="domain" description="Rhamnogalacturonase A/B/Epimerase-like pectate lyase" evidence="2">
    <location>
        <begin position="394"/>
        <end position="513"/>
    </location>
</feature>
<dbReference type="InterPro" id="IPR039279">
    <property type="entry name" value="QRT3-like"/>
</dbReference>
<protein>
    <submittedName>
        <fullName evidence="3">Glucan 1,3-beta-glucosidase</fullName>
    </submittedName>
</protein>
<organism evidence="3 4">
    <name type="scientific">Podospora fimiseda</name>
    <dbReference type="NCBI Taxonomy" id="252190"/>
    <lineage>
        <taxon>Eukaryota</taxon>
        <taxon>Fungi</taxon>
        <taxon>Dikarya</taxon>
        <taxon>Ascomycota</taxon>
        <taxon>Pezizomycotina</taxon>
        <taxon>Sordariomycetes</taxon>
        <taxon>Sordariomycetidae</taxon>
        <taxon>Sordariales</taxon>
        <taxon>Podosporaceae</taxon>
        <taxon>Podospora</taxon>
    </lineage>
</organism>
<feature type="domain" description="Rhamnogalacturonase A/B/Epimerase-like pectate lyase" evidence="2">
    <location>
        <begin position="41"/>
        <end position="263"/>
    </location>
</feature>
<evidence type="ECO:0000313" key="3">
    <source>
        <dbReference type="EMBL" id="KAK4230186.1"/>
    </source>
</evidence>